<evidence type="ECO:0000256" key="7">
    <source>
        <dbReference type="SAM" id="Phobius"/>
    </source>
</evidence>
<protein>
    <submittedName>
        <fullName evidence="8">MATE family efflux transporter</fullName>
    </submittedName>
</protein>
<keyword evidence="3" id="KW-1003">Cell membrane</keyword>
<evidence type="ECO:0000313" key="8">
    <source>
        <dbReference type="EMBL" id="XBS52968.1"/>
    </source>
</evidence>
<dbReference type="PANTHER" id="PTHR43549">
    <property type="entry name" value="MULTIDRUG RESISTANCE PROTEIN YPNP-RELATED"/>
    <property type="match status" value="1"/>
</dbReference>
<evidence type="ECO:0000256" key="5">
    <source>
        <dbReference type="ARBA" id="ARBA00022989"/>
    </source>
</evidence>
<comment type="subcellular location">
    <subcellularLocation>
        <location evidence="1">Cell membrane</location>
        <topology evidence="1">Multi-pass membrane protein</topology>
    </subcellularLocation>
</comment>
<dbReference type="GO" id="GO:0015297">
    <property type="term" value="F:antiporter activity"/>
    <property type="evidence" value="ECO:0007669"/>
    <property type="project" value="InterPro"/>
</dbReference>
<proteinExistence type="predicted"/>
<dbReference type="InterPro" id="IPR002528">
    <property type="entry name" value="MATE_fam"/>
</dbReference>
<sequence length="88" mass="9475">MLIAFTFAKPLIAMMGGTGEALAYGVSYFRICTVGAFFWIYGLAGNMIIRAEGRMKTAAWMMGTGLVVNAILNYIFMGIFDMGVEGAA</sequence>
<evidence type="ECO:0000256" key="6">
    <source>
        <dbReference type="ARBA" id="ARBA00023136"/>
    </source>
</evidence>
<accession>A0AAU7PL53</accession>
<dbReference type="Pfam" id="PF01554">
    <property type="entry name" value="MatE"/>
    <property type="match status" value="1"/>
</dbReference>
<dbReference type="AlphaFoldDB" id="A0AAU7PL53"/>
<organism evidence="8">
    <name type="scientific">Lacrimispora sp. BS-2</name>
    <dbReference type="NCBI Taxonomy" id="3151850"/>
    <lineage>
        <taxon>Bacteria</taxon>
        <taxon>Bacillati</taxon>
        <taxon>Bacillota</taxon>
        <taxon>Clostridia</taxon>
        <taxon>Lachnospirales</taxon>
        <taxon>Lachnospiraceae</taxon>
        <taxon>Lacrimispora</taxon>
    </lineage>
</organism>
<dbReference type="PANTHER" id="PTHR43549:SF3">
    <property type="entry name" value="MULTIDRUG RESISTANCE PROTEIN YPNP-RELATED"/>
    <property type="match status" value="1"/>
</dbReference>
<keyword evidence="4 7" id="KW-0812">Transmembrane</keyword>
<evidence type="ECO:0000256" key="1">
    <source>
        <dbReference type="ARBA" id="ARBA00004651"/>
    </source>
</evidence>
<keyword evidence="5 7" id="KW-1133">Transmembrane helix</keyword>
<feature type="transmembrane region" description="Helical" evidence="7">
    <location>
        <begin position="58"/>
        <end position="80"/>
    </location>
</feature>
<dbReference type="GO" id="GO:0042910">
    <property type="term" value="F:xenobiotic transmembrane transporter activity"/>
    <property type="evidence" value="ECO:0007669"/>
    <property type="project" value="InterPro"/>
</dbReference>
<dbReference type="EMBL" id="CP157940">
    <property type="protein sequence ID" value="XBS52968.1"/>
    <property type="molecule type" value="Genomic_DNA"/>
</dbReference>
<evidence type="ECO:0000256" key="3">
    <source>
        <dbReference type="ARBA" id="ARBA00022475"/>
    </source>
</evidence>
<dbReference type="GO" id="GO:0005886">
    <property type="term" value="C:plasma membrane"/>
    <property type="evidence" value="ECO:0007669"/>
    <property type="project" value="UniProtKB-SubCell"/>
</dbReference>
<evidence type="ECO:0000256" key="4">
    <source>
        <dbReference type="ARBA" id="ARBA00022692"/>
    </source>
</evidence>
<gene>
    <name evidence="8" type="ORF">ABFV83_14185</name>
</gene>
<reference evidence="8" key="1">
    <citation type="submission" date="2024-06" db="EMBL/GenBank/DDBJ databases">
        <title>Lacrimispora cavernae sp. nov., a novel anaerobe isolated from bat guano pile inside a cave.</title>
        <authorList>
            <person name="Miller S.L."/>
            <person name="Lu N."/>
            <person name="King J."/>
            <person name="Sankaranarayanan K."/>
            <person name="Lawson P.A."/>
        </authorList>
    </citation>
    <scope>NUCLEOTIDE SEQUENCE</scope>
    <source>
        <strain evidence="8">BS-2</strain>
    </source>
</reference>
<keyword evidence="2" id="KW-0813">Transport</keyword>
<name>A0AAU7PL53_9FIRM</name>
<keyword evidence="6 7" id="KW-0472">Membrane</keyword>
<dbReference type="RefSeq" id="WP_349944707.1">
    <property type="nucleotide sequence ID" value="NZ_CP157940.1"/>
</dbReference>
<feature type="transmembrane region" description="Helical" evidence="7">
    <location>
        <begin position="31"/>
        <end position="49"/>
    </location>
</feature>
<evidence type="ECO:0000256" key="2">
    <source>
        <dbReference type="ARBA" id="ARBA00022448"/>
    </source>
</evidence>
<dbReference type="InterPro" id="IPR052031">
    <property type="entry name" value="Membrane_Transporter-Flippase"/>
</dbReference>